<comment type="caution">
    <text evidence="3">The sequence shown here is derived from an EMBL/GenBank/DDBJ whole genome shotgun (WGS) entry which is preliminary data.</text>
</comment>
<dbReference type="OrthoDB" id="2421327at2759"/>
<sequence>MLAIQPKFPDSNPTWLEFPRTDGDASILPTNTQKIVDHDGHVNFMRPVGLDESTSINWRVGVATQLAKRMNLPEGPKYVLKTFPEGYHMYDHNKGPQSAPRHDPYLCGSVNVNRFRSVNEFIPHALWLMQDATMDRHNCECKYCAKQPQRAVTAALGLPGQRSPSVITSAPTRGPRPPREPRPRLTKPYAAVRPAPKPVKALTGPQQFLTPERNGDIMYALAHGDDRASRWFRKGELVWCALAPAIRGRTAEEDIIFWPGLVEEVHLKTQRCHECPRMASAKRCSRFVVCTRKHMMTADETRHRRPSTPRQHLRRKGRTSWKVRQWNVYKMKLLAVTHNYIVTDEQVVPYLAYAPSGQLLHAVTEVFTQIMSEIPIEEMDDNIQKVYTFDPLGPEDDMDGGFILKFRQAVMPYTLAIEIASNLASYWLPTDDWNCKFTITPPPLPPQPNRNRNCRRRHNPNNLNRHPCIRL</sequence>
<reference evidence="3 4" key="1">
    <citation type="submission" date="2016-03" db="EMBL/GenBank/DDBJ databases">
        <title>Whole genome sequencing of Grifola frondosa 9006-11.</title>
        <authorList>
            <person name="Min B."/>
            <person name="Park H."/>
            <person name="Kim J.-G."/>
            <person name="Cho H."/>
            <person name="Oh Y.-L."/>
            <person name="Kong W.-S."/>
            <person name="Choi I.-G."/>
        </authorList>
    </citation>
    <scope>NUCLEOTIDE SEQUENCE [LARGE SCALE GENOMIC DNA]</scope>
    <source>
        <strain evidence="3 4">9006-11</strain>
    </source>
</reference>
<dbReference type="STRING" id="5627.A0A1C7MC52"/>
<dbReference type="PANTHER" id="PTHR38046:SF1">
    <property type="entry name" value="CRYPTIC LOCI REGULATOR 2"/>
    <property type="match status" value="1"/>
</dbReference>
<dbReference type="Pfam" id="PF16761">
    <property type="entry name" value="Clr2_transil"/>
    <property type="match status" value="1"/>
</dbReference>
<proteinExistence type="predicted"/>
<dbReference type="PANTHER" id="PTHR38046">
    <property type="entry name" value="CRYPTIC LOCI REGULATOR 2"/>
    <property type="match status" value="1"/>
</dbReference>
<dbReference type="GO" id="GO:0033553">
    <property type="term" value="C:rDNA heterochromatin"/>
    <property type="evidence" value="ECO:0007669"/>
    <property type="project" value="TreeGrafter"/>
</dbReference>
<dbReference type="EMBL" id="LUGG01000006">
    <property type="protein sequence ID" value="OBZ73936.1"/>
    <property type="molecule type" value="Genomic_DNA"/>
</dbReference>
<dbReference type="Proteomes" id="UP000092993">
    <property type="component" value="Unassembled WGS sequence"/>
</dbReference>
<dbReference type="GO" id="GO:0031934">
    <property type="term" value="C:mating-type region heterochromatin"/>
    <property type="evidence" value="ECO:0007669"/>
    <property type="project" value="TreeGrafter"/>
</dbReference>
<dbReference type="InterPro" id="IPR038986">
    <property type="entry name" value="Clr2"/>
</dbReference>
<keyword evidence="4" id="KW-1185">Reference proteome</keyword>
<gene>
    <name evidence="3" type="ORF">A0H81_05869</name>
</gene>
<dbReference type="InterPro" id="IPR031915">
    <property type="entry name" value="Clr2_N"/>
</dbReference>
<organism evidence="3 4">
    <name type="scientific">Grifola frondosa</name>
    <name type="common">Maitake</name>
    <name type="synonym">Polyporus frondosus</name>
    <dbReference type="NCBI Taxonomy" id="5627"/>
    <lineage>
        <taxon>Eukaryota</taxon>
        <taxon>Fungi</taxon>
        <taxon>Dikarya</taxon>
        <taxon>Basidiomycota</taxon>
        <taxon>Agaricomycotina</taxon>
        <taxon>Agaricomycetes</taxon>
        <taxon>Polyporales</taxon>
        <taxon>Grifolaceae</taxon>
        <taxon>Grifola</taxon>
    </lineage>
</organism>
<evidence type="ECO:0000313" key="4">
    <source>
        <dbReference type="Proteomes" id="UP000092993"/>
    </source>
</evidence>
<dbReference type="GO" id="GO:0070824">
    <property type="term" value="C:SHREC complex"/>
    <property type="evidence" value="ECO:0007669"/>
    <property type="project" value="InterPro"/>
</dbReference>
<evidence type="ECO:0000313" key="3">
    <source>
        <dbReference type="EMBL" id="OBZ73936.1"/>
    </source>
</evidence>
<accession>A0A1C7MC52</accession>
<dbReference type="AlphaFoldDB" id="A0A1C7MC52"/>
<dbReference type="GO" id="GO:0030466">
    <property type="term" value="P:silent mating-type cassette heterochromatin formation"/>
    <property type="evidence" value="ECO:0007669"/>
    <property type="project" value="TreeGrafter"/>
</dbReference>
<feature type="region of interest" description="Disordered" evidence="1">
    <location>
        <begin position="158"/>
        <end position="187"/>
    </location>
</feature>
<evidence type="ECO:0000259" key="2">
    <source>
        <dbReference type="Pfam" id="PF16761"/>
    </source>
</evidence>
<evidence type="ECO:0000256" key="1">
    <source>
        <dbReference type="SAM" id="MobiDB-lite"/>
    </source>
</evidence>
<feature type="domain" description="Cryptic loci regulator 2 N-terminal" evidence="2">
    <location>
        <begin position="78"/>
        <end position="144"/>
    </location>
</feature>
<name>A0A1C7MC52_GRIFR</name>
<protein>
    <recommendedName>
        <fullName evidence="2">Cryptic loci regulator 2 N-terminal domain-containing protein</fullName>
    </recommendedName>
</protein>